<dbReference type="STRING" id="1679170.AC625_01270"/>
<proteinExistence type="predicted"/>
<comment type="caution">
    <text evidence="1">The sequence shown here is derived from an EMBL/GenBank/DDBJ whole genome shotgun (WGS) entry which is preliminary data.</text>
</comment>
<gene>
    <name evidence="1" type="ORF">AC625_01270</name>
</gene>
<dbReference type="GO" id="GO:0006355">
    <property type="term" value="P:regulation of DNA-templated transcription"/>
    <property type="evidence" value="ECO:0007669"/>
    <property type="project" value="InterPro"/>
</dbReference>
<dbReference type="OrthoDB" id="1634058at2"/>
<keyword evidence="2" id="KW-1185">Reference proteome</keyword>
<dbReference type="EMBL" id="LFZW01000001">
    <property type="protein sequence ID" value="KMY52171.1"/>
    <property type="molecule type" value="Genomic_DNA"/>
</dbReference>
<reference evidence="2" key="1">
    <citation type="submission" date="2015-07" db="EMBL/GenBank/DDBJ databases">
        <title>Genome sequencing project for genomic taxonomy and phylogenomics of Bacillus-like bacteria.</title>
        <authorList>
            <person name="Liu B."/>
            <person name="Wang J."/>
            <person name="Zhu Y."/>
            <person name="Liu G."/>
            <person name="Chen Q."/>
            <person name="Chen Z."/>
            <person name="Lan J."/>
            <person name="Che J."/>
            <person name="Ge C."/>
            <person name="Shi H."/>
            <person name="Pan Z."/>
            <person name="Liu X."/>
        </authorList>
    </citation>
    <scope>NUCLEOTIDE SEQUENCE [LARGE SCALE GENOMIC DNA]</scope>
    <source>
        <strain evidence="2">FJAT-27997</strain>
    </source>
</reference>
<dbReference type="InterPro" id="IPR013321">
    <property type="entry name" value="Arc_rbn_hlx_hlx"/>
</dbReference>
<organism evidence="1 2">
    <name type="scientific">Peribacillus loiseleuriae</name>
    <dbReference type="NCBI Taxonomy" id="1679170"/>
    <lineage>
        <taxon>Bacteria</taxon>
        <taxon>Bacillati</taxon>
        <taxon>Bacillota</taxon>
        <taxon>Bacilli</taxon>
        <taxon>Bacillales</taxon>
        <taxon>Bacillaceae</taxon>
        <taxon>Peribacillus</taxon>
    </lineage>
</organism>
<evidence type="ECO:0000313" key="1">
    <source>
        <dbReference type="EMBL" id="KMY52171.1"/>
    </source>
</evidence>
<dbReference type="RefSeq" id="WP_049683527.1">
    <property type="nucleotide sequence ID" value="NZ_JBIVOD010000024.1"/>
</dbReference>
<evidence type="ECO:0000313" key="2">
    <source>
        <dbReference type="Proteomes" id="UP000037146"/>
    </source>
</evidence>
<dbReference type="AlphaFoldDB" id="A0A0K9GZZ0"/>
<protein>
    <submittedName>
        <fullName evidence="1">Antitoxin endoai</fullName>
    </submittedName>
</protein>
<dbReference type="PATRIC" id="fig|1679170.3.peg.242"/>
<accession>A0A0K9GZZ0</accession>
<dbReference type="Proteomes" id="UP000037146">
    <property type="component" value="Unassembled WGS sequence"/>
</dbReference>
<name>A0A0K9GZZ0_9BACI</name>
<sequence length="96" mass="11268">MSESSATREIMIRLPQNFLTELDGYVSEENVNRSEFIYRATKMYLRERKKREFRESMKRGYIEMATLNLTLASEAFLAEYPEYEAEHSVERLASGG</sequence>
<dbReference type="Gene3D" id="1.10.1220.10">
    <property type="entry name" value="Met repressor-like"/>
    <property type="match status" value="1"/>
</dbReference>